<evidence type="ECO:0000256" key="3">
    <source>
        <dbReference type="ARBA" id="ARBA00022475"/>
    </source>
</evidence>
<dbReference type="Proteomes" id="UP000316425">
    <property type="component" value="Unassembled WGS sequence"/>
</dbReference>
<keyword evidence="5" id="KW-0547">Nucleotide-binding</keyword>
<keyword evidence="4 10" id="KW-0812">Transmembrane</keyword>
<evidence type="ECO:0000256" key="4">
    <source>
        <dbReference type="ARBA" id="ARBA00022692"/>
    </source>
</evidence>
<feature type="transmembrane region" description="Helical" evidence="10">
    <location>
        <begin position="268"/>
        <end position="287"/>
    </location>
</feature>
<dbReference type="PROSITE" id="PS00211">
    <property type="entry name" value="ABC_TRANSPORTER_1"/>
    <property type="match status" value="1"/>
</dbReference>
<dbReference type="SUPFAM" id="SSF90123">
    <property type="entry name" value="ABC transporter transmembrane region"/>
    <property type="match status" value="1"/>
</dbReference>
<evidence type="ECO:0000259" key="11">
    <source>
        <dbReference type="PROSITE" id="PS50893"/>
    </source>
</evidence>
<evidence type="ECO:0000256" key="7">
    <source>
        <dbReference type="ARBA" id="ARBA00022840"/>
    </source>
</evidence>
<dbReference type="GO" id="GO:0034040">
    <property type="term" value="F:ATPase-coupled lipid transmembrane transporter activity"/>
    <property type="evidence" value="ECO:0007669"/>
    <property type="project" value="TreeGrafter"/>
</dbReference>
<sequence length="575" mass="64672">MDIKKIIREQKHKLMWILLFSILLAGIIVFQAFLIVEIIQSIFVENEPFEAVITLLILLFIFLIARVLIIHLIGSVSLRLGFQAKKKIRSQLLNHFSTKTITPTNEDQTGKKISLMLDTVDEVDPYFSEYLPKVIQASTIPITILVVIFFFNYPSGLIILFTAPFIPLFMAIIGMKTRDKSEEQIEQMNAFSAQFLDTLQGLKTLKIFGKSRQSETKIETSTLGFRDATMDVLKVAFASAFMMELISMLSMGLIALEVSFRMIIFDTITFHTAFFVLLLAPEFYVFLKELSSAFHSGRESLTAIKKIDEEISTESQDVSWGNHKLQKDSPSTIKLDNVEMQYPNEGFSLGPINLHIDPYEKIALIGESGSGKTTLFHLLAGLMEPKAGTIYLDGYAKSDVDSSSWFNQLGYLSQNPYIFAGTIAENISLSTNKRVNDQDIWNALKQVELDSLVSTLENGIHTTVGEGGRGLSGGEKQRLALARILVKQPSILLFDEPTTGLDLKTEKVIQNTLEQLTEKMTVITIAHRVKTIQSSDRIWIMEDGKIGADGTHKELKHSNKFYQSLITSTRKENIE</sequence>
<dbReference type="OrthoDB" id="9806127at2"/>
<reference evidence="13 14" key="1">
    <citation type="submission" date="2019-07" db="EMBL/GenBank/DDBJ databases">
        <title>Allobacillus sp. nov. SKP isolated from shrimp paste of Euphausiacea.</title>
        <authorList>
            <person name="Kanchanasin P."/>
            <person name="Tanasupawat S."/>
            <person name="Shi W."/>
            <person name="Wu L."/>
            <person name="Ma J."/>
        </authorList>
    </citation>
    <scope>NUCLEOTIDE SEQUENCE [LARGE SCALE GENOMIC DNA]</scope>
    <source>
        <strain evidence="13 14">SKP4-8</strain>
    </source>
</reference>
<accession>A0A556PTH6</accession>
<keyword evidence="8 10" id="KW-1133">Transmembrane helix</keyword>
<evidence type="ECO:0000259" key="12">
    <source>
        <dbReference type="PROSITE" id="PS50929"/>
    </source>
</evidence>
<dbReference type="InterPro" id="IPR036640">
    <property type="entry name" value="ABC1_TM_sf"/>
</dbReference>
<dbReference type="FunFam" id="3.40.50.300:FF:000299">
    <property type="entry name" value="ABC transporter ATP-binding protein/permease"/>
    <property type="match status" value="1"/>
</dbReference>
<dbReference type="Gene3D" id="1.20.1560.10">
    <property type="entry name" value="ABC transporter type 1, transmembrane domain"/>
    <property type="match status" value="1"/>
</dbReference>
<comment type="subcellular location">
    <subcellularLocation>
        <location evidence="1">Cell membrane</location>
        <topology evidence="1">Multi-pass membrane protein</topology>
    </subcellularLocation>
</comment>
<organism evidence="13 14">
    <name type="scientific">Allobacillus salarius</name>
    <dbReference type="NCBI Taxonomy" id="1955272"/>
    <lineage>
        <taxon>Bacteria</taxon>
        <taxon>Bacillati</taxon>
        <taxon>Bacillota</taxon>
        <taxon>Bacilli</taxon>
        <taxon>Bacillales</taxon>
        <taxon>Bacillaceae</taxon>
        <taxon>Allobacillus</taxon>
    </lineage>
</organism>
<feature type="transmembrane region" description="Helical" evidence="10">
    <location>
        <begin position="51"/>
        <end position="82"/>
    </location>
</feature>
<evidence type="ECO:0000256" key="9">
    <source>
        <dbReference type="ARBA" id="ARBA00023136"/>
    </source>
</evidence>
<evidence type="ECO:0000256" key="8">
    <source>
        <dbReference type="ARBA" id="ARBA00022989"/>
    </source>
</evidence>
<dbReference type="InterPro" id="IPR014216">
    <property type="entry name" value="ABC_transptr_CydD"/>
</dbReference>
<comment type="caution">
    <text evidence="13">The sequence shown here is derived from an EMBL/GenBank/DDBJ whole genome shotgun (WGS) entry which is preliminary data.</text>
</comment>
<gene>
    <name evidence="13" type="primary">cydD</name>
    <name evidence="13" type="ORF">FPQ13_01145</name>
</gene>
<keyword evidence="6" id="KW-0378">Hydrolase</keyword>
<keyword evidence="6" id="KW-0788">Thiol protease</keyword>
<keyword evidence="3" id="KW-1003">Cell membrane</keyword>
<dbReference type="AlphaFoldDB" id="A0A556PTH6"/>
<dbReference type="PROSITE" id="PS50929">
    <property type="entry name" value="ABC_TM1F"/>
    <property type="match status" value="1"/>
</dbReference>
<protein>
    <submittedName>
        <fullName evidence="13">Thiol reductant ABC exporter subunit CydD</fullName>
    </submittedName>
</protein>
<dbReference type="InterPro" id="IPR011527">
    <property type="entry name" value="ABC1_TM_dom"/>
</dbReference>
<dbReference type="Pfam" id="PF00664">
    <property type="entry name" value="ABC_membrane"/>
    <property type="match status" value="1"/>
</dbReference>
<keyword evidence="9 10" id="KW-0472">Membrane</keyword>
<evidence type="ECO:0000256" key="2">
    <source>
        <dbReference type="ARBA" id="ARBA00022448"/>
    </source>
</evidence>
<dbReference type="InterPro" id="IPR003439">
    <property type="entry name" value="ABC_transporter-like_ATP-bd"/>
</dbReference>
<name>A0A556PTH6_9BACI</name>
<dbReference type="CDD" id="cd03228">
    <property type="entry name" value="ABCC_MRP_Like"/>
    <property type="match status" value="1"/>
</dbReference>
<feature type="transmembrane region" description="Helical" evidence="10">
    <location>
        <begin position="235"/>
        <end position="256"/>
    </location>
</feature>
<keyword evidence="7" id="KW-0067">ATP-binding</keyword>
<keyword evidence="6" id="KW-0645">Protease</keyword>
<dbReference type="RefSeq" id="WP_144087463.1">
    <property type="nucleotide sequence ID" value="NZ_VMHE01000001.1"/>
</dbReference>
<feature type="domain" description="ABC transporter" evidence="11">
    <location>
        <begin position="333"/>
        <end position="568"/>
    </location>
</feature>
<dbReference type="CDD" id="cd18584">
    <property type="entry name" value="ABC_6TM_AarD_CydD"/>
    <property type="match status" value="1"/>
</dbReference>
<evidence type="ECO:0000256" key="5">
    <source>
        <dbReference type="ARBA" id="ARBA00022741"/>
    </source>
</evidence>
<dbReference type="NCBIfam" id="TIGR02857">
    <property type="entry name" value="CydD"/>
    <property type="match status" value="1"/>
</dbReference>
<dbReference type="InterPro" id="IPR027417">
    <property type="entry name" value="P-loop_NTPase"/>
</dbReference>
<feature type="domain" description="ABC transmembrane type-1" evidence="12">
    <location>
        <begin position="16"/>
        <end position="299"/>
    </location>
</feature>
<dbReference type="PROSITE" id="PS50893">
    <property type="entry name" value="ABC_TRANSPORTER_2"/>
    <property type="match status" value="1"/>
</dbReference>
<dbReference type="SUPFAM" id="SSF52540">
    <property type="entry name" value="P-loop containing nucleoside triphosphate hydrolases"/>
    <property type="match status" value="1"/>
</dbReference>
<dbReference type="Pfam" id="PF00005">
    <property type="entry name" value="ABC_tran"/>
    <property type="match status" value="1"/>
</dbReference>
<dbReference type="InterPro" id="IPR003593">
    <property type="entry name" value="AAA+_ATPase"/>
</dbReference>
<dbReference type="GO" id="GO:0008234">
    <property type="term" value="F:cysteine-type peptidase activity"/>
    <property type="evidence" value="ECO:0007669"/>
    <property type="project" value="UniProtKB-KW"/>
</dbReference>
<keyword evidence="14" id="KW-1185">Reference proteome</keyword>
<evidence type="ECO:0000313" key="13">
    <source>
        <dbReference type="EMBL" id="TSJ67704.1"/>
    </source>
</evidence>
<keyword evidence="2" id="KW-0813">Transport</keyword>
<dbReference type="PANTHER" id="PTHR24221:SF261">
    <property type="entry name" value="GLUTATHIONE_L-CYSTEINE TRANSPORT SYSTEM ATP-BINDING_PERMEASE PROTEIN CYDD"/>
    <property type="match status" value="1"/>
</dbReference>
<dbReference type="GO" id="GO:0005886">
    <property type="term" value="C:plasma membrane"/>
    <property type="evidence" value="ECO:0007669"/>
    <property type="project" value="UniProtKB-SubCell"/>
</dbReference>
<evidence type="ECO:0000256" key="6">
    <source>
        <dbReference type="ARBA" id="ARBA00022807"/>
    </source>
</evidence>
<dbReference type="GO" id="GO:0005524">
    <property type="term" value="F:ATP binding"/>
    <property type="evidence" value="ECO:0007669"/>
    <property type="project" value="UniProtKB-KW"/>
</dbReference>
<dbReference type="EMBL" id="VMHE01000001">
    <property type="protein sequence ID" value="TSJ67704.1"/>
    <property type="molecule type" value="Genomic_DNA"/>
</dbReference>
<feature type="transmembrane region" description="Helical" evidence="10">
    <location>
        <begin position="14"/>
        <end position="39"/>
    </location>
</feature>
<proteinExistence type="predicted"/>
<dbReference type="GO" id="GO:0016887">
    <property type="term" value="F:ATP hydrolysis activity"/>
    <property type="evidence" value="ECO:0007669"/>
    <property type="project" value="InterPro"/>
</dbReference>
<dbReference type="GO" id="GO:0042883">
    <property type="term" value="P:cysteine transport"/>
    <property type="evidence" value="ECO:0007669"/>
    <property type="project" value="InterPro"/>
</dbReference>
<dbReference type="InterPro" id="IPR017871">
    <property type="entry name" value="ABC_transporter-like_CS"/>
</dbReference>
<evidence type="ECO:0000256" key="10">
    <source>
        <dbReference type="SAM" id="Phobius"/>
    </source>
</evidence>
<evidence type="ECO:0000256" key="1">
    <source>
        <dbReference type="ARBA" id="ARBA00004651"/>
    </source>
</evidence>
<dbReference type="InterPro" id="IPR039421">
    <property type="entry name" value="Type_1_exporter"/>
</dbReference>
<dbReference type="PANTHER" id="PTHR24221">
    <property type="entry name" value="ATP-BINDING CASSETTE SUB-FAMILY B"/>
    <property type="match status" value="1"/>
</dbReference>
<dbReference type="SMART" id="SM00382">
    <property type="entry name" value="AAA"/>
    <property type="match status" value="1"/>
</dbReference>
<dbReference type="Gene3D" id="3.40.50.300">
    <property type="entry name" value="P-loop containing nucleotide triphosphate hydrolases"/>
    <property type="match status" value="1"/>
</dbReference>
<evidence type="ECO:0000313" key="14">
    <source>
        <dbReference type="Proteomes" id="UP000316425"/>
    </source>
</evidence>
<dbReference type="GO" id="GO:0140359">
    <property type="term" value="F:ABC-type transporter activity"/>
    <property type="evidence" value="ECO:0007669"/>
    <property type="project" value="InterPro"/>
</dbReference>